<dbReference type="SUPFAM" id="SSF53448">
    <property type="entry name" value="Nucleotide-diphospho-sugar transferases"/>
    <property type="match status" value="1"/>
</dbReference>
<dbReference type="GO" id="GO:0008781">
    <property type="term" value="F:N-acylneuraminate cytidylyltransferase activity"/>
    <property type="evidence" value="ECO:0007669"/>
    <property type="project" value="TreeGrafter"/>
</dbReference>
<evidence type="ECO:0000313" key="1">
    <source>
        <dbReference type="EMBL" id="GAG08567.1"/>
    </source>
</evidence>
<dbReference type="AlphaFoldDB" id="X0VB82"/>
<protein>
    <recommendedName>
        <fullName evidence="2">Acylneuraminate cytidylyltransferase family protein</fullName>
    </recommendedName>
</protein>
<comment type="caution">
    <text evidence="1">The sequence shown here is derived from an EMBL/GenBank/DDBJ whole genome shotgun (WGS) entry which is preliminary data.</text>
</comment>
<sequence length="178" mass="20317">ILAVAFEYGAQVIERPAELAQDDTPHLPALIHALDWAEDFYNTHFDAVADLRVTNPFKTALDIDMAIKKLSKTGADCIAGVSKLEDHHPSRIKMIFNDKLIDVWPEPDEGRRQDLKPDVYIRNGSIYIVRADLLRVGRFFIGSDLDVRPWIMPPERGVNIDTEMDFRLAEAMITEREE</sequence>
<accession>X0VB82</accession>
<dbReference type="InterPro" id="IPR029044">
    <property type="entry name" value="Nucleotide-diphossugar_trans"/>
</dbReference>
<organism evidence="1">
    <name type="scientific">marine sediment metagenome</name>
    <dbReference type="NCBI Taxonomy" id="412755"/>
    <lineage>
        <taxon>unclassified sequences</taxon>
        <taxon>metagenomes</taxon>
        <taxon>ecological metagenomes</taxon>
    </lineage>
</organism>
<gene>
    <name evidence="1" type="ORF">S01H1_44585</name>
</gene>
<dbReference type="PANTHER" id="PTHR21485">
    <property type="entry name" value="HAD SUPERFAMILY MEMBERS CMAS AND KDSC"/>
    <property type="match status" value="1"/>
</dbReference>
<dbReference type="EMBL" id="BARS01028444">
    <property type="protein sequence ID" value="GAG08567.1"/>
    <property type="molecule type" value="Genomic_DNA"/>
</dbReference>
<dbReference type="Gene3D" id="3.90.550.10">
    <property type="entry name" value="Spore Coat Polysaccharide Biosynthesis Protein SpsA, Chain A"/>
    <property type="match status" value="1"/>
</dbReference>
<proteinExistence type="predicted"/>
<evidence type="ECO:0008006" key="2">
    <source>
        <dbReference type="Google" id="ProtNLM"/>
    </source>
</evidence>
<feature type="non-terminal residue" evidence="1">
    <location>
        <position position="1"/>
    </location>
</feature>
<dbReference type="PANTHER" id="PTHR21485:SF6">
    <property type="entry name" value="N-ACYLNEURAMINATE CYTIDYLYLTRANSFERASE-RELATED"/>
    <property type="match status" value="1"/>
</dbReference>
<name>X0VB82_9ZZZZ</name>
<dbReference type="InterPro" id="IPR050793">
    <property type="entry name" value="CMP-NeuNAc_synthase"/>
</dbReference>
<reference evidence="1" key="1">
    <citation type="journal article" date="2014" name="Front. Microbiol.">
        <title>High frequency of phylogenetically diverse reductive dehalogenase-homologous genes in deep subseafloor sedimentary metagenomes.</title>
        <authorList>
            <person name="Kawai M."/>
            <person name="Futagami T."/>
            <person name="Toyoda A."/>
            <person name="Takaki Y."/>
            <person name="Nishi S."/>
            <person name="Hori S."/>
            <person name="Arai W."/>
            <person name="Tsubouchi T."/>
            <person name="Morono Y."/>
            <person name="Uchiyama I."/>
            <person name="Ito T."/>
            <person name="Fujiyama A."/>
            <person name="Inagaki F."/>
            <person name="Takami H."/>
        </authorList>
    </citation>
    <scope>NUCLEOTIDE SEQUENCE</scope>
    <source>
        <strain evidence="1">Expedition CK06-06</strain>
    </source>
</reference>